<evidence type="ECO:0000313" key="1">
    <source>
        <dbReference type="EMBL" id="GAA2433245.1"/>
    </source>
</evidence>
<accession>A0ABP5WQG6</accession>
<gene>
    <name evidence="1" type="ORF">GCM10010421_22800</name>
</gene>
<dbReference type="Proteomes" id="UP001500460">
    <property type="component" value="Unassembled WGS sequence"/>
</dbReference>
<organism evidence="1 2">
    <name type="scientific">Streptomyces glaucus</name>
    <dbReference type="NCBI Taxonomy" id="284029"/>
    <lineage>
        <taxon>Bacteria</taxon>
        <taxon>Bacillati</taxon>
        <taxon>Actinomycetota</taxon>
        <taxon>Actinomycetes</taxon>
        <taxon>Kitasatosporales</taxon>
        <taxon>Streptomycetaceae</taxon>
        <taxon>Streptomyces</taxon>
    </lineage>
</organism>
<name>A0ABP5WQG6_9ACTN</name>
<sequence>MHALTEPERADVVGAALDDATLTTNSYDEYAADVQARPCSQFACFALPVAGSKSAVRSLALYGA</sequence>
<comment type="caution">
    <text evidence="1">The sequence shown here is derived from an EMBL/GenBank/DDBJ whole genome shotgun (WGS) entry which is preliminary data.</text>
</comment>
<dbReference type="RefSeq" id="WP_344602258.1">
    <property type="nucleotide sequence ID" value="NZ_BAAATK010000011.1"/>
</dbReference>
<reference evidence="2" key="1">
    <citation type="journal article" date="2019" name="Int. J. Syst. Evol. Microbiol.">
        <title>The Global Catalogue of Microorganisms (GCM) 10K type strain sequencing project: providing services to taxonomists for standard genome sequencing and annotation.</title>
        <authorList>
            <consortium name="The Broad Institute Genomics Platform"/>
            <consortium name="The Broad Institute Genome Sequencing Center for Infectious Disease"/>
            <person name="Wu L."/>
            <person name="Ma J."/>
        </authorList>
    </citation>
    <scope>NUCLEOTIDE SEQUENCE [LARGE SCALE GENOMIC DNA]</scope>
    <source>
        <strain evidence="2">JCM 6922</strain>
    </source>
</reference>
<proteinExistence type="predicted"/>
<evidence type="ECO:0000313" key="2">
    <source>
        <dbReference type="Proteomes" id="UP001500460"/>
    </source>
</evidence>
<dbReference type="EMBL" id="BAAATK010000011">
    <property type="protein sequence ID" value="GAA2433245.1"/>
    <property type="molecule type" value="Genomic_DNA"/>
</dbReference>
<protein>
    <submittedName>
        <fullName evidence="1">Uncharacterized protein</fullName>
    </submittedName>
</protein>
<keyword evidence="2" id="KW-1185">Reference proteome</keyword>